<dbReference type="InterPro" id="IPR005471">
    <property type="entry name" value="Tscrpt_reg_IclR_N"/>
</dbReference>
<dbReference type="EMBL" id="CP077074">
    <property type="protein sequence ID" value="QXH43524.1"/>
    <property type="molecule type" value="Genomic_DNA"/>
</dbReference>
<name>A0ABX8MYU6_9PSED</name>
<dbReference type="SMART" id="SM00346">
    <property type="entry name" value="HTH_ICLR"/>
    <property type="match status" value="1"/>
</dbReference>
<reference evidence="6" key="1">
    <citation type="submission" date="2021-06" db="EMBL/GenBank/DDBJ databases">
        <title>Updating the genus Pseudomonas: Description of 43 new species and partition of the Pseudomonas putida group.</title>
        <authorList>
            <person name="Girard L."/>
            <person name="Lood C."/>
            <person name="Vandamme P."/>
            <person name="Rokni-Zadeh H."/>
            <person name="van Noort V."/>
            <person name="Hofte M."/>
            <person name="Lavigne R."/>
            <person name="De Mot R."/>
        </authorList>
    </citation>
    <scope>NUCLEOTIDE SEQUENCE</scope>
    <source>
        <strain evidence="6">CMR12a</strain>
    </source>
</reference>
<dbReference type="PANTHER" id="PTHR30136">
    <property type="entry name" value="HELIX-TURN-HELIX TRANSCRIPTIONAL REGULATOR, ICLR FAMILY"/>
    <property type="match status" value="1"/>
</dbReference>
<evidence type="ECO:0000256" key="3">
    <source>
        <dbReference type="ARBA" id="ARBA00023163"/>
    </source>
</evidence>
<keyword evidence="2" id="KW-0238">DNA-binding</keyword>
<protein>
    <submittedName>
        <fullName evidence="6">IclR family transcriptional regulator</fullName>
    </submittedName>
</protein>
<dbReference type="PROSITE" id="PS51077">
    <property type="entry name" value="HTH_ICLR"/>
    <property type="match status" value="1"/>
</dbReference>
<dbReference type="Gene3D" id="1.10.10.10">
    <property type="entry name" value="Winged helix-like DNA-binding domain superfamily/Winged helix DNA-binding domain"/>
    <property type="match status" value="1"/>
</dbReference>
<accession>A0ABX8MYU6</accession>
<proteinExistence type="predicted"/>
<dbReference type="Pfam" id="PF09339">
    <property type="entry name" value="HTH_IclR"/>
    <property type="match status" value="1"/>
</dbReference>
<dbReference type="Pfam" id="PF01614">
    <property type="entry name" value="IclR_C"/>
    <property type="match status" value="1"/>
</dbReference>
<keyword evidence="1" id="KW-0805">Transcription regulation</keyword>
<evidence type="ECO:0000259" key="5">
    <source>
        <dbReference type="PROSITE" id="PS51078"/>
    </source>
</evidence>
<dbReference type="InterPro" id="IPR029016">
    <property type="entry name" value="GAF-like_dom_sf"/>
</dbReference>
<keyword evidence="3" id="KW-0804">Transcription</keyword>
<dbReference type="SUPFAM" id="SSF46785">
    <property type="entry name" value="Winged helix' DNA-binding domain"/>
    <property type="match status" value="1"/>
</dbReference>
<dbReference type="InterPro" id="IPR050707">
    <property type="entry name" value="HTH_MetabolicPath_Reg"/>
</dbReference>
<dbReference type="InterPro" id="IPR014757">
    <property type="entry name" value="Tscrpt_reg_IclR_C"/>
</dbReference>
<dbReference type="RefSeq" id="WP_068583360.1">
    <property type="nucleotide sequence ID" value="NZ_CP027706.1"/>
</dbReference>
<dbReference type="InterPro" id="IPR036388">
    <property type="entry name" value="WH-like_DNA-bd_sf"/>
</dbReference>
<evidence type="ECO:0000256" key="1">
    <source>
        <dbReference type="ARBA" id="ARBA00023015"/>
    </source>
</evidence>
<dbReference type="Proteomes" id="UP000693952">
    <property type="component" value="Chromosome"/>
</dbReference>
<dbReference type="InterPro" id="IPR036390">
    <property type="entry name" value="WH_DNA-bd_sf"/>
</dbReference>
<dbReference type="PANTHER" id="PTHR30136:SF35">
    <property type="entry name" value="HTH-TYPE TRANSCRIPTIONAL REGULATOR RV1719"/>
    <property type="match status" value="1"/>
</dbReference>
<evidence type="ECO:0000256" key="2">
    <source>
        <dbReference type="ARBA" id="ARBA00023125"/>
    </source>
</evidence>
<feature type="domain" description="HTH iclR-type" evidence="4">
    <location>
        <begin position="14"/>
        <end position="76"/>
    </location>
</feature>
<sequence length="260" mass="27592">MNDSEESSAKHGGIQVIARAASVMRALGSNPQGLSLGAIAQVVELPRSTVQRIINALCVEHLVETLGPAGGFRLGPAFGQLVTQAQVDIISLVRPYLSALSEEVQESTCLASLSGDKVYVLDRIVAERELRVVFPIGIHVPATATSGGKVLLAQLSSEAQQALLPDPLPVCTPKSLGRAALLEQLRAIKGRGAANDQDEYIEGLCSYAVLLDTYLGHYSISIVAPNSRAAARGEAFQQALQACKQKIEEMIGRTPRVAQD</sequence>
<feature type="domain" description="IclR-ED" evidence="5">
    <location>
        <begin position="70"/>
        <end position="253"/>
    </location>
</feature>
<dbReference type="SUPFAM" id="SSF55781">
    <property type="entry name" value="GAF domain-like"/>
    <property type="match status" value="1"/>
</dbReference>
<dbReference type="PROSITE" id="PS51078">
    <property type="entry name" value="ICLR_ED"/>
    <property type="match status" value="1"/>
</dbReference>
<organism evidence="6 7">
    <name type="scientific">Pseudomonas sessilinigenes</name>
    <dbReference type="NCBI Taxonomy" id="658629"/>
    <lineage>
        <taxon>Bacteria</taxon>
        <taxon>Pseudomonadati</taxon>
        <taxon>Pseudomonadota</taxon>
        <taxon>Gammaproteobacteria</taxon>
        <taxon>Pseudomonadales</taxon>
        <taxon>Pseudomonadaceae</taxon>
        <taxon>Pseudomonas</taxon>
    </lineage>
</organism>
<evidence type="ECO:0000313" key="6">
    <source>
        <dbReference type="EMBL" id="QXH43524.1"/>
    </source>
</evidence>
<evidence type="ECO:0000259" key="4">
    <source>
        <dbReference type="PROSITE" id="PS51077"/>
    </source>
</evidence>
<evidence type="ECO:0000313" key="7">
    <source>
        <dbReference type="Proteomes" id="UP000693952"/>
    </source>
</evidence>
<dbReference type="Gene3D" id="3.30.450.40">
    <property type="match status" value="1"/>
</dbReference>
<gene>
    <name evidence="6" type="ORF">KSS89_15265</name>
</gene>
<keyword evidence="7" id="KW-1185">Reference proteome</keyword>